<organism evidence="2 3">
    <name type="scientific">Peltaster fructicola</name>
    <dbReference type="NCBI Taxonomy" id="286661"/>
    <lineage>
        <taxon>Eukaryota</taxon>
        <taxon>Fungi</taxon>
        <taxon>Dikarya</taxon>
        <taxon>Ascomycota</taxon>
        <taxon>Pezizomycotina</taxon>
        <taxon>Dothideomycetes</taxon>
        <taxon>Dothideomycetes incertae sedis</taxon>
        <taxon>Peltaster</taxon>
    </lineage>
</organism>
<dbReference type="EMBL" id="CP051139">
    <property type="protein sequence ID" value="QIW96088.1"/>
    <property type="molecule type" value="Genomic_DNA"/>
</dbReference>
<evidence type="ECO:0000259" key="1">
    <source>
        <dbReference type="SMART" id="SM00672"/>
    </source>
</evidence>
<proteinExistence type="predicted"/>
<dbReference type="AlphaFoldDB" id="A0A6H0XN88"/>
<protein>
    <recommendedName>
        <fullName evidence="1">Glycosyl transferase CAP10 domain-containing protein</fullName>
    </recommendedName>
</protein>
<keyword evidence="3" id="KW-1185">Reference proteome</keyword>
<evidence type="ECO:0000313" key="3">
    <source>
        <dbReference type="Proteomes" id="UP000503462"/>
    </source>
</evidence>
<dbReference type="Pfam" id="PF05686">
    <property type="entry name" value="Glyco_transf_90"/>
    <property type="match status" value="1"/>
</dbReference>
<dbReference type="SMART" id="SM00672">
    <property type="entry name" value="CAP10"/>
    <property type="match status" value="1"/>
</dbReference>
<feature type="domain" description="Glycosyl transferase CAP10" evidence="1">
    <location>
        <begin position="294"/>
        <end position="618"/>
    </location>
</feature>
<dbReference type="PANTHER" id="PTHR12203:SF22">
    <property type="entry name" value="CAPSULE ASSOCIATED PROTEIN"/>
    <property type="match status" value="1"/>
</dbReference>
<dbReference type="InterPro" id="IPR006598">
    <property type="entry name" value="CAP10"/>
</dbReference>
<name>A0A6H0XN88_9PEZI</name>
<dbReference type="Proteomes" id="UP000503462">
    <property type="component" value="Chromosome 1"/>
</dbReference>
<dbReference type="OrthoDB" id="541052at2759"/>
<evidence type="ECO:0000313" key="2">
    <source>
        <dbReference type="EMBL" id="QIW96088.1"/>
    </source>
</evidence>
<reference evidence="2 3" key="1">
    <citation type="journal article" date="2016" name="Sci. Rep.">
        <title>Peltaster fructicola genome reveals evolution from an invasive phytopathogen to an ectophytic parasite.</title>
        <authorList>
            <person name="Xu C."/>
            <person name="Chen H."/>
            <person name="Gleason M.L."/>
            <person name="Xu J.R."/>
            <person name="Liu H."/>
            <person name="Zhang R."/>
            <person name="Sun G."/>
        </authorList>
    </citation>
    <scope>NUCLEOTIDE SEQUENCE [LARGE SCALE GENOMIC DNA]</scope>
    <source>
        <strain evidence="2 3">LNHT1506</strain>
    </source>
</reference>
<gene>
    <name evidence="2" type="ORF">AMS68_001606</name>
</gene>
<sequence length="625" mass="71897">MAILISAHSLNSRFTQLILSVFLLLGAIWLFSSALGRRTYVPGFGAHGTTFTAKTPEARPRGNHPIDTLVRNAEKDFATLLQKESKDVRHAAKAYRKRRGRQPPPQFDKWFEFAQRHGSIVVEEFFDRIYDDLTPFWGASPNQLRNHANSAENRIAIREQTVTTRTQDDEPREHIETWRRMLEDIIARDGWLPDVDMPMNVMDETRIIAKWEDVREHLMREAEGRDIVPDALLVNEYQRLQALDKLAPGPVDPSWQTSMPYWGLVTPGCAPMSPARHSYLDDHDYTHPPVYDVGVPDGSYYGFVQNWTLSRSLCDYPNLQSMLGYFIEPVSISITSKLIPLFHSSKLSVNNEIVLPSPSQWEDSKQFSKGEYEPAEWESKANKLFWRGQASGGRNRDYTWTHFHRHRFVNMANATAVRAASNGEAQPNFVLPDNKYYDLGVLKGRDVQNETLGDWVETWGDAGLTHLQCYPDDDAPRCGYTDPFFSIADGNDGVSRGWQHKYLPDIDSNTNSARFRMYLNSTSLPIKATMYHEWHDNRLVPWKHFVPMHNSYMDLYGIMDYFLGNEAAGLAGHDAVAKVIALSGQEWVERALRKEDMLVYMYRVILEFARLCNDSRYKMGYSEYL</sequence>
<accession>A0A6H0XN88</accession>
<dbReference type="InterPro" id="IPR051091">
    <property type="entry name" value="O-Glucosyltr/Glycosyltrsf_90"/>
</dbReference>
<dbReference type="PANTHER" id="PTHR12203">
    <property type="entry name" value="KDEL LYS-ASP-GLU-LEU CONTAINING - RELATED"/>
    <property type="match status" value="1"/>
</dbReference>